<feature type="domain" description="Type II secretion system protein GspF" evidence="7">
    <location>
        <begin position="110"/>
        <end position="235"/>
    </location>
</feature>
<dbReference type="EMBL" id="CP116394">
    <property type="protein sequence ID" value="WCE45527.1"/>
    <property type="molecule type" value="Genomic_DNA"/>
</dbReference>
<dbReference type="PANTHER" id="PTHR35007">
    <property type="entry name" value="INTEGRAL MEMBRANE PROTEIN-RELATED"/>
    <property type="match status" value="1"/>
</dbReference>
<comment type="subcellular location">
    <subcellularLocation>
        <location evidence="1">Cell membrane</location>
        <topology evidence="1">Multi-pass membrane protein</topology>
    </subcellularLocation>
</comment>
<evidence type="ECO:0000313" key="9">
    <source>
        <dbReference type="Proteomes" id="UP001211044"/>
    </source>
</evidence>
<keyword evidence="3 6" id="KW-0812">Transmembrane</keyword>
<dbReference type="PANTHER" id="PTHR35007:SF3">
    <property type="entry name" value="POSSIBLE CONSERVED ALANINE RICH MEMBRANE PROTEIN"/>
    <property type="match status" value="1"/>
</dbReference>
<proteinExistence type="predicted"/>
<sequence>MGVVVGFFLGVGIILVYLSQTTALPKRQKHNGKVAQLLKAAEIRNVSSTQYILACLGAGLAVLILVAALTQTWIVALIIALGVGGLPTFLLRLRSKRIQAARRAVWPDVIDDMISGISAGMALPDTLIALGSKGPEVLRPYMEAFASDLAASGKFDEALTLLKERLADPVGDRIVEALRISHTVGGSDLSELLRSLAHLLREDSRTRGELEARQSWTVNGARLAVVAPWIVVALMCLEPSAAHAYQSAKGAAVLVAGALMSALAYWAMVKIAALPKDQRTLA</sequence>
<reference evidence="8" key="1">
    <citation type="submission" date="2023-01" db="EMBL/GenBank/DDBJ databases">
        <title>Comparative Genomic Analysis of the Clinically-Derived Winkia Strain NY0527 Provides Evidence into the Taxonomic Reassignment of Winkia neuii and Characterizes Their Virulence Traits.</title>
        <authorList>
            <person name="Cai X."/>
            <person name="Peng Y."/>
            <person name="Li M."/>
            <person name="Qiu Y."/>
            <person name="Wang Y."/>
            <person name="Xu L."/>
            <person name="Hou Q."/>
        </authorList>
    </citation>
    <scope>NUCLEOTIDE SEQUENCE</scope>
    <source>
        <strain evidence="8">NY0527</strain>
    </source>
</reference>
<protein>
    <submittedName>
        <fullName evidence="8">Type II secretion system F family protein</fullName>
    </submittedName>
</protein>
<evidence type="ECO:0000256" key="6">
    <source>
        <dbReference type="SAM" id="Phobius"/>
    </source>
</evidence>
<dbReference type="Proteomes" id="UP001211044">
    <property type="component" value="Chromosome"/>
</dbReference>
<keyword evidence="2" id="KW-1003">Cell membrane</keyword>
<evidence type="ECO:0000256" key="1">
    <source>
        <dbReference type="ARBA" id="ARBA00004651"/>
    </source>
</evidence>
<dbReference type="KEGG" id="wne:PIG85_07670"/>
<dbReference type="Pfam" id="PF00482">
    <property type="entry name" value="T2SSF"/>
    <property type="match status" value="1"/>
</dbReference>
<evidence type="ECO:0000256" key="3">
    <source>
        <dbReference type="ARBA" id="ARBA00022692"/>
    </source>
</evidence>
<dbReference type="GO" id="GO:0005886">
    <property type="term" value="C:plasma membrane"/>
    <property type="evidence" value="ECO:0007669"/>
    <property type="project" value="UniProtKB-SubCell"/>
</dbReference>
<gene>
    <name evidence="8" type="ORF">PIG85_07670</name>
</gene>
<dbReference type="InterPro" id="IPR018076">
    <property type="entry name" value="T2SS_GspF_dom"/>
</dbReference>
<feature type="transmembrane region" description="Helical" evidence="6">
    <location>
        <begin position="251"/>
        <end position="269"/>
    </location>
</feature>
<evidence type="ECO:0000256" key="5">
    <source>
        <dbReference type="ARBA" id="ARBA00023136"/>
    </source>
</evidence>
<feature type="transmembrane region" description="Helical" evidence="6">
    <location>
        <begin position="46"/>
        <end position="67"/>
    </location>
</feature>
<dbReference type="RefSeq" id="WP_004807556.1">
    <property type="nucleotide sequence ID" value="NZ_CP116394.1"/>
</dbReference>
<evidence type="ECO:0000259" key="7">
    <source>
        <dbReference type="Pfam" id="PF00482"/>
    </source>
</evidence>
<feature type="transmembrane region" description="Helical" evidence="6">
    <location>
        <begin position="223"/>
        <end position="245"/>
    </location>
</feature>
<keyword evidence="5 6" id="KW-0472">Membrane</keyword>
<feature type="transmembrane region" description="Helical" evidence="6">
    <location>
        <begin position="73"/>
        <end position="93"/>
    </location>
</feature>
<evidence type="ECO:0000256" key="2">
    <source>
        <dbReference type="ARBA" id="ARBA00022475"/>
    </source>
</evidence>
<name>A0AB38XMD0_9ACTO</name>
<evidence type="ECO:0000313" key="8">
    <source>
        <dbReference type="EMBL" id="WCE45527.1"/>
    </source>
</evidence>
<keyword evidence="4 6" id="KW-1133">Transmembrane helix</keyword>
<evidence type="ECO:0000256" key="4">
    <source>
        <dbReference type="ARBA" id="ARBA00022989"/>
    </source>
</evidence>
<accession>A0AB38XMD0</accession>
<organism evidence="8 9">
    <name type="scientific">Winkia neuii subsp. anitrata</name>
    <dbReference type="NCBI Taxonomy" id="29318"/>
    <lineage>
        <taxon>Bacteria</taxon>
        <taxon>Bacillati</taxon>
        <taxon>Actinomycetota</taxon>
        <taxon>Actinomycetes</taxon>
        <taxon>Actinomycetales</taxon>
        <taxon>Actinomycetaceae</taxon>
        <taxon>Winkia</taxon>
    </lineage>
</organism>
<dbReference type="AlphaFoldDB" id="A0AB38XMD0"/>
<feature type="transmembrane region" description="Helical" evidence="6">
    <location>
        <begin position="6"/>
        <end position="25"/>
    </location>
</feature>